<dbReference type="InterPro" id="IPR050245">
    <property type="entry name" value="PrsA_foldase"/>
</dbReference>
<evidence type="ECO:0000313" key="2">
    <source>
        <dbReference type="EMBL" id="SFV64074.1"/>
    </source>
</evidence>
<reference evidence="2" key="1">
    <citation type="submission" date="2016-10" db="EMBL/GenBank/DDBJ databases">
        <authorList>
            <person name="de Groot N.N."/>
        </authorList>
    </citation>
    <scope>NUCLEOTIDE SEQUENCE</scope>
</reference>
<dbReference type="PANTHER" id="PTHR47245:SF2">
    <property type="entry name" value="PEPTIDYL-PROLYL CIS-TRANS ISOMERASE HP_0175-RELATED"/>
    <property type="match status" value="1"/>
</dbReference>
<dbReference type="SUPFAM" id="SSF54534">
    <property type="entry name" value="FKBP-like"/>
    <property type="match status" value="1"/>
</dbReference>
<dbReference type="EC" id="5.2.1.8" evidence="2"/>
<dbReference type="InterPro" id="IPR000297">
    <property type="entry name" value="PPIase_PpiC"/>
</dbReference>
<dbReference type="InterPro" id="IPR046357">
    <property type="entry name" value="PPIase_dom_sf"/>
</dbReference>
<dbReference type="AlphaFoldDB" id="A0A1W1CE77"/>
<sequence length="282" mass="31665">MNKLIQISAITATMMITSLVASDVLATVDGKNITKQDAQSFVKATAPQTSFEQLPANQQKMVTERLVERVLFLKASKKDSIEKSAEFKDNLEKLKDELLVSLWMKKQMENSIVSDSEAKDFYTSNPDKFKIPATVHARHILVPDEKTAKEVIEKLKSLKGDKLKEKFIELAKAESKGPTSTKGGDLGSFAKGQMVPEFDEAVFKLKKGEITLAPVKTQFGFHVIYLEDTQDSSVIAYKDVKDKIIQSLKQKEFQDKLKEVAKELKAKAKITYTKTAKIEEKK</sequence>
<dbReference type="Gene3D" id="1.10.8.1040">
    <property type="match status" value="1"/>
</dbReference>
<dbReference type="InterPro" id="IPR023058">
    <property type="entry name" value="PPIase_PpiC_CS"/>
</dbReference>
<gene>
    <name evidence="2" type="ORF">MNB_SV-9-252</name>
</gene>
<accession>A0A1W1CE77</accession>
<dbReference type="SUPFAM" id="SSF109998">
    <property type="entry name" value="Triger factor/SurA peptide-binding domain-like"/>
    <property type="match status" value="1"/>
</dbReference>
<dbReference type="PROSITE" id="PS01096">
    <property type="entry name" value="PPIC_PPIASE_1"/>
    <property type="match status" value="1"/>
</dbReference>
<dbReference type="PANTHER" id="PTHR47245">
    <property type="entry name" value="PEPTIDYLPROLYL ISOMERASE"/>
    <property type="match status" value="1"/>
</dbReference>
<dbReference type="Gene3D" id="6.10.140.970">
    <property type="match status" value="1"/>
</dbReference>
<organism evidence="2">
    <name type="scientific">hydrothermal vent metagenome</name>
    <dbReference type="NCBI Taxonomy" id="652676"/>
    <lineage>
        <taxon>unclassified sequences</taxon>
        <taxon>metagenomes</taxon>
        <taxon>ecological metagenomes</taxon>
    </lineage>
</organism>
<dbReference type="PROSITE" id="PS50198">
    <property type="entry name" value="PPIC_PPIASE_2"/>
    <property type="match status" value="1"/>
</dbReference>
<dbReference type="EMBL" id="FPHG01000064">
    <property type="protein sequence ID" value="SFV64074.1"/>
    <property type="molecule type" value="Genomic_DNA"/>
</dbReference>
<name>A0A1W1CE77_9ZZZZ</name>
<dbReference type="Gene3D" id="3.10.50.40">
    <property type="match status" value="1"/>
</dbReference>
<dbReference type="GO" id="GO:0003755">
    <property type="term" value="F:peptidyl-prolyl cis-trans isomerase activity"/>
    <property type="evidence" value="ECO:0007669"/>
    <property type="project" value="UniProtKB-EC"/>
</dbReference>
<dbReference type="InterPro" id="IPR027304">
    <property type="entry name" value="Trigger_fact/SurA_dom_sf"/>
</dbReference>
<feature type="domain" description="PpiC" evidence="1">
    <location>
        <begin position="132"/>
        <end position="228"/>
    </location>
</feature>
<keyword evidence="2" id="KW-0413">Isomerase</keyword>
<proteinExistence type="predicted"/>
<evidence type="ECO:0000259" key="1">
    <source>
        <dbReference type="PROSITE" id="PS50198"/>
    </source>
</evidence>
<protein>
    <submittedName>
        <fullName evidence="2">Peptidyl-prolyl cis-trans isomerase PpiC</fullName>
        <ecNumber evidence="2">5.2.1.8</ecNumber>
    </submittedName>
</protein>
<dbReference type="Pfam" id="PF00639">
    <property type="entry name" value="Rotamase"/>
    <property type="match status" value="1"/>
</dbReference>